<sequence length="862" mass="97691">MSLFKLRQFWCTTSEDDEYFDHNSLIVTRLNSDFDYIVTASQSGVLRILDAHFQNTEEVAGEHFNANDVIVEKIFDAPILQVGCGKLVSGQQVRHLAVLHPLLLSIYSLVIKPGKTSHGNQSYLELVYEHKLRKCAYNFVVGPFGSSESRDFICVQSLDGVLTFFEQESQASYIALPDFLLPGPLSYVPKTDSFITCNSDWNIVSYKYKSLADASDDIIDPIYSKPKVSADWLYNLGEAALDVTIIDDVINNETWIMVLGEKNLFSLNDRGRLRFMKKLDYSPVCFHCYVIDTNIYTLVVSDSSMLLIYQGTTLKWSTRLDFLPISICRVFLKTIKGALVLLGEEGRLECGYLGTEPSLFVAPPLNLQELDYEKVEKELHDLEGLIKNSSKDVAVQGNVEKELTVNVIINNDIEICTFEQNLQNAANNYMCSVIVEIQPQGSFQETQVALFVQTPLKIVPNNMFYSNLSEKVTLTCYVFLDESLEVPTLSLEVKLSVISSLGVPRTITKTALLPISLILEPCSCEKENTHKLTLSTNDAPVSLQTLFSEFSHEDISSNSIAFKNAPGDTATILLGKSSERYRIQSNSLTTMSVLVEQLTSRLKNYYKNNSTYRISFISSLPLVEIFEFVKEHYSTRQMVNDIQKKLAKLSAQFRLIQKRLIVKYRSKNPTPLKNLELLLNDTYSDIIFVTEFLENAKGKLVKTQTNLSCVIYLARQLIDLMDINSGVTEMVKSTFCGRIYDLDSQAWEDVMDTCLCYLLRTVLAKNEKDQLRVAHTSFEEVKDMNKFEKHLTQVLERLQKKSIFNDGSEAEKDDEQEEEEAKYKLEAPIGSEIAVSSTRLLSARKSLLRKRHKDDVVASNQN</sequence>
<feature type="domain" description="PTHB1 N-terminal" evidence="2">
    <location>
        <begin position="1"/>
        <end position="357"/>
    </location>
</feature>
<dbReference type="InterPro" id="IPR028074">
    <property type="entry name" value="PHTB1_GAE_dom"/>
</dbReference>
<reference evidence="7" key="1">
    <citation type="submission" date="2020-08" db="EMBL/GenBank/DDBJ databases">
        <title>Genome sequencing and assembly of the red palm weevil Rhynchophorus ferrugineus.</title>
        <authorList>
            <person name="Dias G.B."/>
            <person name="Bergman C.M."/>
            <person name="Manee M."/>
        </authorList>
    </citation>
    <scope>NUCLEOTIDE SEQUENCE</scope>
    <source>
        <strain evidence="7">AA-2017</strain>
        <tissue evidence="7">Whole larva</tissue>
    </source>
</reference>
<dbReference type="PANTHER" id="PTHR20991:SF0">
    <property type="entry name" value="PROTEIN PTHB1"/>
    <property type="match status" value="1"/>
</dbReference>
<evidence type="ECO:0000259" key="6">
    <source>
        <dbReference type="Pfam" id="PF23339"/>
    </source>
</evidence>
<dbReference type="InterPro" id="IPR055364">
    <property type="entry name" value="PTHB1_CtH_dom"/>
</dbReference>
<protein>
    <recommendedName>
        <fullName evidence="9">Protein PTHB1</fullName>
    </recommendedName>
</protein>
<feature type="domain" description="PTHB1 C-terminal helix bundle" evidence="6">
    <location>
        <begin position="727"/>
        <end position="798"/>
    </location>
</feature>
<dbReference type="Pfam" id="PF23337">
    <property type="entry name" value="PTHB1_pf"/>
    <property type="match status" value="1"/>
</dbReference>
<proteinExistence type="predicted"/>
<evidence type="ECO:0000259" key="5">
    <source>
        <dbReference type="Pfam" id="PF23338"/>
    </source>
</evidence>
<keyword evidence="1" id="KW-0175">Coiled coil</keyword>
<comment type="caution">
    <text evidence="7">The sequence shown here is derived from an EMBL/GenBank/DDBJ whole genome shotgun (WGS) entry which is preliminary data.</text>
</comment>
<feature type="domain" description="PTHB1 hairpin" evidence="5">
    <location>
        <begin position="619"/>
        <end position="721"/>
    </location>
</feature>
<dbReference type="GO" id="GO:0034464">
    <property type="term" value="C:BBSome"/>
    <property type="evidence" value="ECO:0007669"/>
    <property type="project" value="InterPro"/>
</dbReference>
<dbReference type="GO" id="GO:0060271">
    <property type="term" value="P:cilium assembly"/>
    <property type="evidence" value="ECO:0007669"/>
    <property type="project" value="TreeGrafter"/>
</dbReference>
<dbReference type="InterPro" id="IPR026511">
    <property type="entry name" value="PTHB1"/>
</dbReference>
<dbReference type="Proteomes" id="UP000625711">
    <property type="component" value="Unassembled WGS sequence"/>
</dbReference>
<dbReference type="InterPro" id="IPR055363">
    <property type="entry name" value="PTHB1_hp_dom"/>
</dbReference>
<dbReference type="AlphaFoldDB" id="A0A834MFH7"/>
<dbReference type="PANTHER" id="PTHR20991">
    <property type="entry name" value="PARATHYROID HORMONE-RESPONSIVE B1 GENE"/>
    <property type="match status" value="1"/>
</dbReference>
<feature type="coiled-coil region" evidence="1">
    <location>
        <begin position="365"/>
        <end position="392"/>
    </location>
</feature>
<evidence type="ECO:0000313" key="7">
    <source>
        <dbReference type="EMBL" id="KAF7277935.1"/>
    </source>
</evidence>
<dbReference type="GO" id="GO:0016020">
    <property type="term" value="C:membrane"/>
    <property type="evidence" value="ECO:0007669"/>
    <property type="project" value="TreeGrafter"/>
</dbReference>
<feature type="domain" description="PTHB1 GAE" evidence="3">
    <location>
        <begin position="430"/>
        <end position="510"/>
    </location>
</feature>
<keyword evidence="8" id="KW-1185">Reference proteome</keyword>
<evidence type="ECO:0000313" key="8">
    <source>
        <dbReference type="Proteomes" id="UP000625711"/>
    </source>
</evidence>
<evidence type="ECO:0000256" key="1">
    <source>
        <dbReference type="SAM" id="Coils"/>
    </source>
</evidence>
<dbReference type="InterPro" id="IPR028073">
    <property type="entry name" value="PHTB1_N_dom"/>
</dbReference>
<dbReference type="Pfam" id="PF14728">
    <property type="entry name" value="PTHB1_GAE"/>
    <property type="match status" value="1"/>
</dbReference>
<accession>A0A834MFH7</accession>
<dbReference type="Pfam" id="PF23339">
    <property type="entry name" value="PTHB1_CtH"/>
    <property type="match status" value="1"/>
</dbReference>
<evidence type="ECO:0000259" key="2">
    <source>
        <dbReference type="Pfam" id="PF14727"/>
    </source>
</evidence>
<dbReference type="Pfam" id="PF23338">
    <property type="entry name" value="PTHB1_hp"/>
    <property type="match status" value="1"/>
</dbReference>
<organism evidence="7 8">
    <name type="scientific">Rhynchophorus ferrugineus</name>
    <name type="common">Red palm weevil</name>
    <name type="synonym">Curculio ferrugineus</name>
    <dbReference type="NCBI Taxonomy" id="354439"/>
    <lineage>
        <taxon>Eukaryota</taxon>
        <taxon>Metazoa</taxon>
        <taxon>Ecdysozoa</taxon>
        <taxon>Arthropoda</taxon>
        <taxon>Hexapoda</taxon>
        <taxon>Insecta</taxon>
        <taxon>Pterygota</taxon>
        <taxon>Neoptera</taxon>
        <taxon>Endopterygota</taxon>
        <taxon>Coleoptera</taxon>
        <taxon>Polyphaga</taxon>
        <taxon>Cucujiformia</taxon>
        <taxon>Curculionidae</taxon>
        <taxon>Dryophthorinae</taxon>
        <taxon>Rhynchophorus</taxon>
    </lineage>
</organism>
<dbReference type="Pfam" id="PF14727">
    <property type="entry name" value="PHTB1_N"/>
    <property type="match status" value="1"/>
</dbReference>
<dbReference type="OrthoDB" id="10262646at2759"/>
<gene>
    <name evidence="7" type="ORF">GWI33_009051</name>
</gene>
<feature type="domain" description="PTHB1 platform" evidence="4">
    <location>
        <begin position="514"/>
        <end position="616"/>
    </location>
</feature>
<dbReference type="InterPro" id="IPR055362">
    <property type="entry name" value="PTHB1_pf_dom"/>
</dbReference>
<evidence type="ECO:0000259" key="3">
    <source>
        <dbReference type="Pfam" id="PF14728"/>
    </source>
</evidence>
<dbReference type="EMBL" id="JAACXV010000411">
    <property type="protein sequence ID" value="KAF7277935.1"/>
    <property type="molecule type" value="Genomic_DNA"/>
</dbReference>
<evidence type="ECO:0008006" key="9">
    <source>
        <dbReference type="Google" id="ProtNLM"/>
    </source>
</evidence>
<name>A0A834MFH7_RHYFE</name>
<evidence type="ECO:0000259" key="4">
    <source>
        <dbReference type="Pfam" id="PF23337"/>
    </source>
</evidence>